<evidence type="ECO:0000256" key="3">
    <source>
        <dbReference type="ARBA" id="ARBA00022676"/>
    </source>
</evidence>
<evidence type="ECO:0000256" key="4">
    <source>
        <dbReference type="ARBA" id="ARBA00022679"/>
    </source>
</evidence>
<keyword evidence="3" id="KW-0328">Glycosyltransferase</keyword>
<accession>A0AAE9A486</accession>
<evidence type="ECO:0000313" key="6">
    <source>
        <dbReference type="Proteomes" id="UP000827892"/>
    </source>
</evidence>
<gene>
    <name evidence="5" type="ORF">L3Y34_007536</name>
</gene>
<evidence type="ECO:0000313" key="5">
    <source>
        <dbReference type="EMBL" id="ULT88399.1"/>
    </source>
</evidence>
<reference evidence="5 6" key="1">
    <citation type="submission" date="2022-02" db="EMBL/GenBank/DDBJ databases">
        <title>Chromosome-level reference genomes for two strains of Caenorhabditis briggsae: an improved platform for comparative genomics.</title>
        <authorList>
            <person name="Stevens L."/>
            <person name="Andersen E.C."/>
        </authorList>
    </citation>
    <scope>NUCLEOTIDE SEQUENCE [LARGE SCALE GENOMIC DNA]</scope>
    <source>
        <strain evidence="5">QX1410_ONT</strain>
        <tissue evidence="5">Whole-organism</tissue>
    </source>
</reference>
<dbReference type="EC" id="2.4.1.17" evidence="2"/>
<name>A0AAE9A486_CAEBR</name>
<dbReference type="SUPFAM" id="SSF53756">
    <property type="entry name" value="UDP-Glycosyltransferase/glycogen phosphorylase"/>
    <property type="match status" value="1"/>
</dbReference>
<protein>
    <recommendedName>
        <fullName evidence="2">glucuronosyltransferase</fullName>
        <ecNumber evidence="2">2.4.1.17</ecNumber>
    </recommendedName>
</protein>
<evidence type="ECO:0000256" key="2">
    <source>
        <dbReference type="ARBA" id="ARBA00012544"/>
    </source>
</evidence>
<dbReference type="EMBL" id="CP090895">
    <property type="protein sequence ID" value="ULT88399.1"/>
    <property type="molecule type" value="Genomic_DNA"/>
</dbReference>
<keyword evidence="4" id="KW-0808">Transferase</keyword>
<evidence type="ECO:0000256" key="1">
    <source>
        <dbReference type="ARBA" id="ARBA00009995"/>
    </source>
</evidence>
<proteinExistence type="inferred from homology"/>
<comment type="similarity">
    <text evidence="1">Belongs to the UDP-glycosyltransferase family.</text>
</comment>
<dbReference type="PANTHER" id="PTHR48043:SF95">
    <property type="entry name" value="GLUCURONOSYLTRANSFERASE"/>
    <property type="match status" value="1"/>
</dbReference>
<dbReference type="Gene3D" id="3.40.50.2000">
    <property type="entry name" value="Glycogen Phosphorylase B"/>
    <property type="match status" value="1"/>
</dbReference>
<sequence>MARPVPSWKDLVTQSPTFITNSNPYLDFAVPTTATIVHAGGNSMDLEKMKHVGSLPEEYEKILQERESTVLKAVLKQDLSKCSNYFQMSHLSGSMKRMTLNSRRGFQKNVHLKKCVPQTNLLADKRVNVFMTHGELGSTMEVAYSAKSALMVSISGDQPKNALMLAVPYDKRGKIN</sequence>
<dbReference type="GO" id="GO:0015020">
    <property type="term" value="F:glucuronosyltransferase activity"/>
    <property type="evidence" value="ECO:0007669"/>
    <property type="project" value="UniProtKB-EC"/>
</dbReference>
<dbReference type="AlphaFoldDB" id="A0AAE9A486"/>
<organism evidence="5 6">
    <name type="scientific">Caenorhabditis briggsae</name>
    <dbReference type="NCBI Taxonomy" id="6238"/>
    <lineage>
        <taxon>Eukaryota</taxon>
        <taxon>Metazoa</taxon>
        <taxon>Ecdysozoa</taxon>
        <taxon>Nematoda</taxon>
        <taxon>Chromadorea</taxon>
        <taxon>Rhabditida</taxon>
        <taxon>Rhabditina</taxon>
        <taxon>Rhabditomorpha</taxon>
        <taxon>Rhabditoidea</taxon>
        <taxon>Rhabditidae</taxon>
        <taxon>Peloderinae</taxon>
        <taxon>Caenorhabditis</taxon>
    </lineage>
</organism>
<dbReference type="PANTHER" id="PTHR48043">
    <property type="entry name" value="EG:EG0003.4 PROTEIN-RELATED"/>
    <property type="match status" value="1"/>
</dbReference>
<dbReference type="InterPro" id="IPR050271">
    <property type="entry name" value="UDP-glycosyltransferase"/>
</dbReference>
<dbReference type="Proteomes" id="UP000827892">
    <property type="component" value="Chromosome V"/>
</dbReference>